<dbReference type="InterPro" id="IPR044068">
    <property type="entry name" value="CB"/>
</dbReference>
<keyword evidence="2" id="KW-0233">DNA recombination</keyword>
<dbReference type="SMART" id="SM00421">
    <property type="entry name" value="HTH_LUXR"/>
    <property type="match status" value="1"/>
</dbReference>
<dbReference type="SUPFAM" id="SSF56349">
    <property type="entry name" value="DNA breaking-rejoining enzymes"/>
    <property type="match status" value="1"/>
</dbReference>
<dbReference type="InterPro" id="IPR016032">
    <property type="entry name" value="Sig_transdc_resp-reg_C-effctor"/>
</dbReference>
<feature type="non-terminal residue" evidence="6">
    <location>
        <position position="373"/>
    </location>
</feature>
<dbReference type="InterPro" id="IPR002104">
    <property type="entry name" value="Integrase_catalytic"/>
</dbReference>
<dbReference type="Pfam" id="PF00589">
    <property type="entry name" value="Phage_integrase"/>
    <property type="match status" value="1"/>
</dbReference>
<dbReference type="EMBL" id="CAXAMM010000326">
    <property type="protein sequence ID" value="CAK8987004.1"/>
    <property type="molecule type" value="Genomic_DNA"/>
</dbReference>
<comment type="caution">
    <text evidence="6">The sequence shown here is derived from an EMBL/GenBank/DDBJ whole genome shotgun (WGS) entry which is preliminary data.</text>
</comment>
<dbReference type="SUPFAM" id="SSF46894">
    <property type="entry name" value="C-terminal effector domain of the bipartite response regulators"/>
    <property type="match status" value="1"/>
</dbReference>
<feature type="domain" description="Core-binding (CB)" evidence="5">
    <location>
        <begin position="216"/>
        <end position="292"/>
    </location>
</feature>
<reference evidence="6 7" key="1">
    <citation type="submission" date="2024-02" db="EMBL/GenBank/DDBJ databases">
        <authorList>
            <person name="Chen Y."/>
            <person name="Shah S."/>
            <person name="Dougan E. K."/>
            <person name="Thang M."/>
            <person name="Chan C."/>
        </authorList>
    </citation>
    <scope>NUCLEOTIDE SEQUENCE [LARGE SCALE GENOMIC DNA]</scope>
</reference>
<evidence type="ECO:0000259" key="4">
    <source>
        <dbReference type="PROSITE" id="PS51898"/>
    </source>
</evidence>
<dbReference type="InterPro" id="IPR013762">
    <property type="entry name" value="Integrase-like_cat_sf"/>
</dbReference>
<evidence type="ECO:0000313" key="6">
    <source>
        <dbReference type="EMBL" id="CAK8987004.1"/>
    </source>
</evidence>
<dbReference type="Pfam" id="PF00196">
    <property type="entry name" value="GerE"/>
    <property type="match status" value="1"/>
</dbReference>
<dbReference type="Gene3D" id="1.10.443.10">
    <property type="entry name" value="Intergrase catalytic core"/>
    <property type="match status" value="1"/>
</dbReference>
<gene>
    <name evidence="6" type="ORF">SCF082_LOCUS791</name>
</gene>
<sequence>MAAREDYTERRVAQLEKELQAERMKNARLEGELAAYRAMSNPDKLETPSEKVAAQEKKKSPEHEEVMRALWDMTPRMHATLQMLLRGASNREIGERFGTTENGIKITVYAIMRKLNVNRRSQVVVKVSPVMQGIDPDFYLSMTGIPINWDKEWTGKKNDPYYEKLKARPRSTTGKKKAATKKKTTSTEQRLAWLRDADEGKPPVTFVGSSPSLHKRTLSDVIDQYLSARPDMSHTARGVINRLRDHAGHLDIQAFDNEAYEEYLKVRWSRPVASSTRRREMTSINALFSFAYKKSFISKVPYVELPPDGEHRERWLTKEEVSRLLAAAAKTDQKFCDALDFLLRTGARYNEFAQLRWQDVSSDQKNVVLRTRK</sequence>
<evidence type="ECO:0000256" key="1">
    <source>
        <dbReference type="ARBA" id="ARBA00023125"/>
    </source>
</evidence>
<feature type="compositionally biased region" description="Basic and acidic residues" evidence="3">
    <location>
        <begin position="43"/>
        <end position="63"/>
    </location>
</feature>
<keyword evidence="7" id="KW-1185">Reference proteome</keyword>
<dbReference type="InterPro" id="IPR000792">
    <property type="entry name" value="Tscrpt_reg_LuxR_C"/>
</dbReference>
<feature type="compositionally biased region" description="Basic residues" evidence="3">
    <location>
        <begin position="167"/>
        <end position="184"/>
    </location>
</feature>
<name>A0ABP0HCW7_9DINO</name>
<evidence type="ECO:0000256" key="2">
    <source>
        <dbReference type="ARBA" id="ARBA00023172"/>
    </source>
</evidence>
<dbReference type="PROSITE" id="PS51900">
    <property type="entry name" value="CB"/>
    <property type="match status" value="1"/>
</dbReference>
<protein>
    <submittedName>
        <fullName evidence="6">Transcriptional regulatory protein DegU (Protease production enhancer protein)</fullName>
    </submittedName>
</protein>
<proteinExistence type="predicted"/>
<evidence type="ECO:0000313" key="7">
    <source>
        <dbReference type="Proteomes" id="UP001642464"/>
    </source>
</evidence>
<dbReference type="InterPro" id="IPR011010">
    <property type="entry name" value="DNA_brk_join_enz"/>
</dbReference>
<feature type="region of interest" description="Disordered" evidence="3">
    <location>
        <begin position="38"/>
        <end position="63"/>
    </location>
</feature>
<keyword evidence="1" id="KW-0238">DNA-binding</keyword>
<evidence type="ECO:0000259" key="5">
    <source>
        <dbReference type="PROSITE" id="PS51900"/>
    </source>
</evidence>
<evidence type="ECO:0000256" key="3">
    <source>
        <dbReference type="SAM" id="MobiDB-lite"/>
    </source>
</evidence>
<accession>A0ABP0HCW7</accession>
<feature type="region of interest" description="Disordered" evidence="3">
    <location>
        <begin position="167"/>
        <end position="187"/>
    </location>
</feature>
<dbReference type="InterPro" id="IPR036388">
    <property type="entry name" value="WH-like_DNA-bd_sf"/>
</dbReference>
<dbReference type="Gene3D" id="1.10.10.10">
    <property type="entry name" value="Winged helix-like DNA-binding domain superfamily/Winged helix DNA-binding domain"/>
    <property type="match status" value="1"/>
</dbReference>
<feature type="domain" description="Tyr recombinase" evidence="4">
    <location>
        <begin position="311"/>
        <end position="373"/>
    </location>
</feature>
<dbReference type="Proteomes" id="UP001642464">
    <property type="component" value="Unassembled WGS sequence"/>
</dbReference>
<dbReference type="PROSITE" id="PS51898">
    <property type="entry name" value="TYR_RECOMBINASE"/>
    <property type="match status" value="1"/>
</dbReference>
<organism evidence="6 7">
    <name type="scientific">Durusdinium trenchii</name>
    <dbReference type="NCBI Taxonomy" id="1381693"/>
    <lineage>
        <taxon>Eukaryota</taxon>
        <taxon>Sar</taxon>
        <taxon>Alveolata</taxon>
        <taxon>Dinophyceae</taxon>
        <taxon>Suessiales</taxon>
        <taxon>Symbiodiniaceae</taxon>
        <taxon>Durusdinium</taxon>
    </lineage>
</organism>